<gene>
    <name evidence="1" type="ORF">GIB67_029452</name>
</gene>
<evidence type="ECO:0000313" key="2">
    <source>
        <dbReference type="Proteomes" id="UP000541444"/>
    </source>
</evidence>
<protein>
    <submittedName>
        <fullName evidence="1">Uncharacterized protein</fullName>
    </submittedName>
</protein>
<sequence>MIHSIPHLSQEVEKRRFAAGYSAIKSDHYLYRYRIKRTLFPKTVIRSGKPQV</sequence>
<proteinExistence type="predicted"/>
<keyword evidence="2" id="KW-1185">Reference proteome</keyword>
<dbReference type="AlphaFoldDB" id="A0A7J7NYL6"/>
<dbReference type="Proteomes" id="UP000541444">
    <property type="component" value="Unassembled WGS sequence"/>
</dbReference>
<evidence type="ECO:0000313" key="1">
    <source>
        <dbReference type="EMBL" id="KAF6172034.1"/>
    </source>
</evidence>
<dbReference type="EMBL" id="JACGCM010000445">
    <property type="protein sequence ID" value="KAF6172034.1"/>
    <property type="molecule type" value="Genomic_DNA"/>
</dbReference>
<comment type="caution">
    <text evidence="1">The sequence shown here is derived from an EMBL/GenBank/DDBJ whole genome shotgun (WGS) entry which is preliminary data.</text>
</comment>
<reference evidence="1 2" key="1">
    <citation type="journal article" date="2020" name="IScience">
        <title>Genome Sequencing of the Endangered Kingdonia uniflora (Circaeasteraceae, Ranunculales) Reveals Potential Mechanisms of Evolutionary Specialization.</title>
        <authorList>
            <person name="Sun Y."/>
            <person name="Deng T."/>
            <person name="Zhang A."/>
            <person name="Moore M.J."/>
            <person name="Landis J.B."/>
            <person name="Lin N."/>
            <person name="Zhang H."/>
            <person name="Zhang X."/>
            <person name="Huang J."/>
            <person name="Zhang X."/>
            <person name="Sun H."/>
            <person name="Wang H."/>
        </authorList>
    </citation>
    <scope>NUCLEOTIDE SEQUENCE [LARGE SCALE GENOMIC DNA]</scope>
    <source>
        <strain evidence="1">TB1705</strain>
        <tissue evidence="1">Leaf</tissue>
    </source>
</reference>
<accession>A0A7J7NYL6</accession>
<feature type="non-terminal residue" evidence="1">
    <location>
        <position position="1"/>
    </location>
</feature>
<organism evidence="1 2">
    <name type="scientific">Kingdonia uniflora</name>
    <dbReference type="NCBI Taxonomy" id="39325"/>
    <lineage>
        <taxon>Eukaryota</taxon>
        <taxon>Viridiplantae</taxon>
        <taxon>Streptophyta</taxon>
        <taxon>Embryophyta</taxon>
        <taxon>Tracheophyta</taxon>
        <taxon>Spermatophyta</taxon>
        <taxon>Magnoliopsida</taxon>
        <taxon>Ranunculales</taxon>
        <taxon>Circaeasteraceae</taxon>
        <taxon>Kingdonia</taxon>
    </lineage>
</organism>
<name>A0A7J7NYL6_9MAGN</name>